<evidence type="ECO:0000313" key="4">
    <source>
        <dbReference type="EMBL" id="MFC6238175.1"/>
    </source>
</evidence>
<gene>
    <name evidence="4" type="ORF">ACFQGU_09815</name>
</gene>
<dbReference type="Pfam" id="PF00563">
    <property type="entry name" value="EAL"/>
    <property type="match status" value="1"/>
</dbReference>
<keyword evidence="1" id="KW-0472">Membrane</keyword>
<dbReference type="Gene3D" id="3.20.20.450">
    <property type="entry name" value="EAL domain"/>
    <property type="match status" value="1"/>
</dbReference>
<dbReference type="EMBL" id="JBHSTI010000008">
    <property type="protein sequence ID" value="MFC6238175.1"/>
    <property type="molecule type" value="Genomic_DNA"/>
</dbReference>
<feature type="transmembrane region" description="Helical" evidence="1">
    <location>
        <begin position="113"/>
        <end position="132"/>
    </location>
</feature>
<dbReference type="Proteomes" id="UP001596138">
    <property type="component" value="Unassembled WGS sequence"/>
</dbReference>
<dbReference type="CDD" id="cd01949">
    <property type="entry name" value="GGDEF"/>
    <property type="match status" value="1"/>
</dbReference>
<dbReference type="InterPro" id="IPR035919">
    <property type="entry name" value="EAL_sf"/>
</dbReference>
<name>A0ABW1T1M4_9ACTN</name>
<feature type="transmembrane region" description="Helical" evidence="1">
    <location>
        <begin position="144"/>
        <end position="168"/>
    </location>
</feature>
<feature type="transmembrane region" description="Helical" evidence="1">
    <location>
        <begin position="180"/>
        <end position="204"/>
    </location>
</feature>
<accession>A0ABW1T1M4</accession>
<reference evidence="5" key="1">
    <citation type="journal article" date="2019" name="Int. J. Syst. Evol. Microbiol.">
        <title>The Global Catalogue of Microorganisms (GCM) 10K type strain sequencing project: providing services to taxonomists for standard genome sequencing and annotation.</title>
        <authorList>
            <consortium name="The Broad Institute Genomics Platform"/>
            <consortium name="The Broad Institute Genome Sequencing Center for Infectious Disease"/>
            <person name="Wu L."/>
            <person name="Ma J."/>
        </authorList>
    </citation>
    <scope>NUCLEOTIDE SEQUENCE [LARGE SCALE GENOMIC DNA]</scope>
    <source>
        <strain evidence="5">CGMCC 4.7317</strain>
    </source>
</reference>
<feature type="domain" description="EAL" evidence="2">
    <location>
        <begin position="515"/>
        <end position="766"/>
    </location>
</feature>
<dbReference type="SMART" id="SM00052">
    <property type="entry name" value="EAL"/>
    <property type="match status" value="1"/>
</dbReference>
<dbReference type="NCBIfam" id="TIGR00254">
    <property type="entry name" value="GGDEF"/>
    <property type="match status" value="1"/>
</dbReference>
<dbReference type="InterPro" id="IPR000160">
    <property type="entry name" value="GGDEF_dom"/>
</dbReference>
<keyword evidence="1" id="KW-0812">Transmembrane</keyword>
<dbReference type="Pfam" id="PF00990">
    <property type="entry name" value="GGDEF"/>
    <property type="match status" value="1"/>
</dbReference>
<protein>
    <submittedName>
        <fullName evidence="4">Bifunctional diguanylate cyclase/phosphodiesterase</fullName>
    </submittedName>
</protein>
<dbReference type="SUPFAM" id="SSF141868">
    <property type="entry name" value="EAL domain-like"/>
    <property type="match status" value="1"/>
</dbReference>
<feature type="transmembrane region" description="Helical" evidence="1">
    <location>
        <begin position="41"/>
        <end position="60"/>
    </location>
</feature>
<evidence type="ECO:0000259" key="2">
    <source>
        <dbReference type="PROSITE" id="PS50883"/>
    </source>
</evidence>
<keyword evidence="1" id="KW-1133">Transmembrane helix</keyword>
<comment type="caution">
    <text evidence="4">The sequence shown here is derived from an EMBL/GenBank/DDBJ whole genome shotgun (WGS) entry which is preliminary data.</text>
</comment>
<sequence>MASPRMSRTAVAAALDVAIFVVGVLVAVSSVLIWAGEGIDLAPTGVIAVLLVFVMSRFPLTLTHQSGDIVIGFETCVLVYLVLTESPMHALSLWSIATALAMLTQQKSWRARIFNVGLTILGGALFVLIVAVTDPGPEYPAWQLASVMVACAVYFTFDLVVTAVSIAIEDGCSISTVLRWGSVPLGLACFVSVDTLGYLAAILVEDHPTWTLILLLVPVATILVAVRSVSENRLAQRRLTGLLEAATQAPDWLTDDQIEHSLVQQAERTLRSTTATLRVEPPSDEEIGSPITFDDGTTRHLVVRAQSSGREFTEQDRAALETLTAVGTSAFQRRRLSDETTFLARHDALTGLHNRAVFSDRLTAAIDGRHPSGLLAVLYCDLDGFKGINDRLGHRVGDDLLLLVAHRILECLRPGDVAARLGGDEFGVLLDDLTDESQAFLIAERLTAALEAPFDTAGQELMVQVSIGITFTGAGPTTASDLINNADTAMYAAKSRGKGTVARFEPSMRSEEIDRLELEDALRLAVRDEQITVHFQPVVDLRTGLIDGFEALARWTHPTLGHIGPDRFIPAAERTGLIRQLGRQILEQAHAGGRTLAARAGRPIALGVNLSPMQVTDETLAERVRELRDLDPEVPLVLELTEGMLLGHDLPTVAALTGLKQGGVRLAIDDFGIGYSSVGYLHRLPVDVLKIDKMFVAELHDPRSRALVAGVVAMAHAMDLSVIAEGVEDWPSATAVRDLGCDFAQGYLFSRPLPLAAAADLAAAGPFDLAPAGPFDLALSRSERTSVVGR</sequence>
<dbReference type="InterPro" id="IPR043128">
    <property type="entry name" value="Rev_trsase/Diguanyl_cyclase"/>
</dbReference>
<evidence type="ECO:0000313" key="5">
    <source>
        <dbReference type="Proteomes" id="UP001596138"/>
    </source>
</evidence>
<dbReference type="InterPro" id="IPR001633">
    <property type="entry name" value="EAL_dom"/>
</dbReference>
<dbReference type="SMART" id="SM00267">
    <property type="entry name" value="GGDEF"/>
    <property type="match status" value="1"/>
</dbReference>
<dbReference type="PANTHER" id="PTHR44757:SF2">
    <property type="entry name" value="BIOFILM ARCHITECTURE MAINTENANCE PROTEIN MBAA"/>
    <property type="match status" value="1"/>
</dbReference>
<feature type="transmembrane region" description="Helical" evidence="1">
    <location>
        <begin position="210"/>
        <end position="229"/>
    </location>
</feature>
<feature type="transmembrane region" description="Helical" evidence="1">
    <location>
        <begin position="12"/>
        <end position="35"/>
    </location>
</feature>
<keyword evidence="5" id="KW-1185">Reference proteome</keyword>
<dbReference type="PROSITE" id="PS50883">
    <property type="entry name" value="EAL"/>
    <property type="match status" value="1"/>
</dbReference>
<dbReference type="Gene3D" id="3.30.70.270">
    <property type="match status" value="1"/>
</dbReference>
<proteinExistence type="predicted"/>
<dbReference type="PANTHER" id="PTHR44757">
    <property type="entry name" value="DIGUANYLATE CYCLASE DGCP"/>
    <property type="match status" value="1"/>
</dbReference>
<dbReference type="SUPFAM" id="SSF55073">
    <property type="entry name" value="Nucleotide cyclase"/>
    <property type="match status" value="1"/>
</dbReference>
<organism evidence="4 5">
    <name type="scientific">Longivirga aurantiaca</name>
    <dbReference type="NCBI Taxonomy" id="1837743"/>
    <lineage>
        <taxon>Bacteria</taxon>
        <taxon>Bacillati</taxon>
        <taxon>Actinomycetota</taxon>
        <taxon>Actinomycetes</taxon>
        <taxon>Sporichthyales</taxon>
        <taxon>Sporichthyaceae</taxon>
        <taxon>Longivirga</taxon>
    </lineage>
</organism>
<feature type="domain" description="GGDEF" evidence="3">
    <location>
        <begin position="373"/>
        <end position="506"/>
    </location>
</feature>
<dbReference type="InterPro" id="IPR029787">
    <property type="entry name" value="Nucleotide_cyclase"/>
</dbReference>
<dbReference type="CDD" id="cd01948">
    <property type="entry name" value="EAL"/>
    <property type="match status" value="1"/>
</dbReference>
<dbReference type="PROSITE" id="PS50887">
    <property type="entry name" value="GGDEF"/>
    <property type="match status" value="1"/>
</dbReference>
<evidence type="ECO:0000256" key="1">
    <source>
        <dbReference type="SAM" id="Phobius"/>
    </source>
</evidence>
<evidence type="ECO:0000259" key="3">
    <source>
        <dbReference type="PROSITE" id="PS50887"/>
    </source>
</evidence>
<dbReference type="InterPro" id="IPR052155">
    <property type="entry name" value="Biofilm_reg_signaling"/>
</dbReference>